<dbReference type="GO" id="GO:0006508">
    <property type="term" value="P:proteolysis"/>
    <property type="evidence" value="ECO:0007669"/>
    <property type="project" value="UniProtKB-KW"/>
</dbReference>
<dbReference type="CDD" id="cd08070">
    <property type="entry name" value="MPN_like"/>
    <property type="match status" value="1"/>
</dbReference>
<dbReference type="SMART" id="SM00232">
    <property type="entry name" value="JAB_MPN"/>
    <property type="match status" value="1"/>
</dbReference>
<evidence type="ECO:0000256" key="4">
    <source>
        <dbReference type="ARBA" id="ARBA00022833"/>
    </source>
</evidence>
<dbReference type="AlphaFoldDB" id="A0A6I2USQ3"/>
<organism evidence="7 8">
    <name type="scientific">Selenomonas montiformis</name>
    <dbReference type="NCBI Taxonomy" id="2652285"/>
    <lineage>
        <taxon>Bacteria</taxon>
        <taxon>Bacillati</taxon>
        <taxon>Bacillota</taxon>
        <taxon>Negativicutes</taxon>
        <taxon>Selenomonadales</taxon>
        <taxon>Selenomonadaceae</taxon>
        <taxon>Selenomonas</taxon>
    </lineage>
</organism>
<dbReference type="InterPro" id="IPR037518">
    <property type="entry name" value="MPN"/>
</dbReference>
<dbReference type="GO" id="GO:0008270">
    <property type="term" value="F:zinc ion binding"/>
    <property type="evidence" value="ECO:0007669"/>
    <property type="project" value="TreeGrafter"/>
</dbReference>
<keyword evidence="1" id="KW-0645">Protease</keyword>
<evidence type="ECO:0000259" key="6">
    <source>
        <dbReference type="PROSITE" id="PS50249"/>
    </source>
</evidence>
<dbReference type="Gene3D" id="3.40.140.10">
    <property type="entry name" value="Cytidine Deaminase, domain 2"/>
    <property type="match status" value="1"/>
</dbReference>
<protein>
    <submittedName>
        <fullName evidence="7">M67 family metallopeptidase</fullName>
    </submittedName>
</protein>
<dbReference type="InterPro" id="IPR051929">
    <property type="entry name" value="VirAsm_ModProt"/>
</dbReference>
<dbReference type="FunFam" id="3.40.140.10:FF:000085">
    <property type="entry name" value="Mov34/MPN/PAD-1 family protein"/>
    <property type="match status" value="1"/>
</dbReference>
<dbReference type="Proteomes" id="UP000430222">
    <property type="component" value="Unassembled WGS sequence"/>
</dbReference>
<dbReference type="GO" id="GO:0008235">
    <property type="term" value="F:metalloexopeptidase activity"/>
    <property type="evidence" value="ECO:0007669"/>
    <property type="project" value="TreeGrafter"/>
</dbReference>
<dbReference type="Pfam" id="PF14464">
    <property type="entry name" value="Prok-JAB"/>
    <property type="match status" value="1"/>
</dbReference>
<keyword evidence="2" id="KW-0479">Metal-binding</keyword>
<accession>A0A6I2USQ3</accession>
<keyword evidence="3" id="KW-0378">Hydrolase</keyword>
<dbReference type="PROSITE" id="PS50249">
    <property type="entry name" value="MPN"/>
    <property type="match status" value="1"/>
</dbReference>
<dbReference type="InterPro" id="IPR000555">
    <property type="entry name" value="JAMM/MPN+_dom"/>
</dbReference>
<keyword evidence="8" id="KW-1185">Reference proteome</keyword>
<evidence type="ECO:0000256" key="1">
    <source>
        <dbReference type="ARBA" id="ARBA00022670"/>
    </source>
</evidence>
<dbReference type="RefSeq" id="WP_154621014.1">
    <property type="nucleotide sequence ID" value="NZ_VUNL01000009.1"/>
</dbReference>
<name>A0A6I2USQ3_9FIRM</name>
<sequence>MPIHLHLEDYLAMVRHARDMAPVEDCGLIGGRIDGEDKIIEKVFYLTNVDHSEEHFSLDPKEQFDAVRALREQGLELLGNWHSHPASPSRPSEEDKRLAFDTKASYLILSLHGGEPVLNSFQISRDKTVTKEDLRIR</sequence>
<dbReference type="InterPro" id="IPR028090">
    <property type="entry name" value="JAB_dom_prok"/>
</dbReference>
<reference evidence="7 8" key="1">
    <citation type="submission" date="2019-08" db="EMBL/GenBank/DDBJ databases">
        <title>In-depth cultivation of the pig gut microbiome towards novel bacterial diversity and tailored functional studies.</title>
        <authorList>
            <person name="Wylensek D."/>
            <person name="Hitch T.C.A."/>
            <person name="Clavel T."/>
        </authorList>
    </citation>
    <scope>NUCLEOTIDE SEQUENCE [LARGE SCALE GENOMIC DNA]</scope>
    <source>
        <strain evidence="8">WCA-380-WT-3B3</strain>
    </source>
</reference>
<evidence type="ECO:0000256" key="5">
    <source>
        <dbReference type="ARBA" id="ARBA00023049"/>
    </source>
</evidence>
<keyword evidence="4" id="KW-0862">Zinc</keyword>
<evidence type="ECO:0000313" key="8">
    <source>
        <dbReference type="Proteomes" id="UP000430222"/>
    </source>
</evidence>
<evidence type="ECO:0000256" key="3">
    <source>
        <dbReference type="ARBA" id="ARBA00022801"/>
    </source>
</evidence>
<dbReference type="PANTHER" id="PTHR34858">
    <property type="entry name" value="CYSO-CYSTEINE PEPTIDASE"/>
    <property type="match status" value="1"/>
</dbReference>
<dbReference type="PANTHER" id="PTHR34858:SF1">
    <property type="entry name" value="CYSO-CYSTEINE PEPTIDASE"/>
    <property type="match status" value="1"/>
</dbReference>
<feature type="domain" description="MPN" evidence="6">
    <location>
        <begin position="3"/>
        <end position="137"/>
    </location>
</feature>
<comment type="caution">
    <text evidence="7">The sequence shown here is derived from an EMBL/GenBank/DDBJ whole genome shotgun (WGS) entry which is preliminary data.</text>
</comment>
<dbReference type="EMBL" id="VUNL01000009">
    <property type="protein sequence ID" value="MSV25233.1"/>
    <property type="molecule type" value="Genomic_DNA"/>
</dbReference>
<gene>
    <name evidence="7" type="ORF">FYJ78_08595</name>
</gene>
<evidence type="ECO:0000256" key="2">
    <source>
        <dbReference type="ARBA" id="ARBA00022723"/>
    </source>
</evidence>
<evidence type="ECO:0000313" key="7">
    <source>
        <dbReference type="EMBL" id="MSV25233.1"/>
    </source>
</evidence>
<proteinExistence type="predicted"/>
<keyword evidence="5" id="KW-0482">Metalloprotease</keyword>
<dbReference type="SUPFAM" id="SSF102712">
    <property type="entry name" value="JAB1/MPN domain"/>
    <property type="match status" value="1"/>
</dbReference>